<gene>
    <name evidence="7" type="ORF">INT46_011789</name>
</gene>
<comment type="similarity">
    <text evidence="1 6">Belongs to the cytochrome P450 family.</text>
</comment>
<keyword evidence="8" id="KW-1185">Reference proteome</keyword>
<dbReference type="InterPro" id="IPR001128">
    <property type="entry name" value="Cyt_P450"/>
</dbReference>
<evidence type="ECO:0000313" key="8">
    <source>
        <dbReference type="Proteomes" id="UP000650833"/>
    </source>
</evidence>
<organism evidence="7 8">
    <name type="scientific">Mucor plumbeus</name>
    <dbReference type="NCBI Taxonomy" id="97098"/>
    <lineage>
        <taxon>Eukaryota</taxon>
        <taxon>Fungi</taxon>
        <taxon>Fungi incertae sedis</taxon>
        <taxon>Mucoromycota</taxon>
        <taxon>Mucoromycotina</taxon>
        <taxon>Mucoromycetes</taxon>
        <taxon>Mucorales</taxon>
        <taxon>Mucorineae</taxon>
        <taxon>Mucoraceae</taxon>
        <taxon>Mucor</taxon>
    </lineage>
</organism>
<evidence type="ECO:0000256" key="4">
    <source>
        <dbReference type="ARBA" id="ARBA00023004"/>
    </source>
</evidence>
<dbReference type="Proteomes" id="UP000650833">
    <property type="component" value="Unassembled WGS sequence"/>
</dbReference>
<sequence>MSMDNRTLQAAGIAGAAVSTILAALTIKYNDRPLFYEHPEGIVHRGGYPILGNLTHLLGNIHRIHDFQAERMEEMGALTMTMPAAGNPTTVMTIDPQNVEYVLKGNFKNYLKGPKFNRSLSELLGNGIFNANGEKWKYQRKTASHIFNVKNFRDEFTDVFVKEMLVMCNQILTKAANEGSVVDFHELMFKFTLDSFVYLGFGVQLDSLFKKEKVPFAISFDYLQRLGALRFVDPLMPLKESVGKFFNPAKMSTTDHVNAVDKFAEDVITQRRKEIAEGIEGHKDLLSRFMNTLNENGEKLNDTELRDTVLNFIIAGRDTTAQALSWLFYNLSLQPRIEQKILEEIQDKISDDVERDSPALYEIINDMPYLHAVFYETLRLHPSVPNNQKYALEDDIWPDGTVIKAGYYISWSPYGQGRSTKVWGPNAKEFYPERWIDEEGNLRRETAGKWPAFHAGPRICLGQNLATLEALVCVAMLLKRYTFKLVPGQTITYEFSLTLPMKDGMKVFVEKRQ</sequence>
<dbReference type="GO" id="GO:0004497">
    <property type="term" value="F:monooxygenase activity"/>
    <property type="evidence" value="ECO:0007669"/>
    <property type="project" value="UniProtKB-KW"/>
</dbReference>
<evidence type="ECO:0008006" key="9">
    <source>
        <dbReference type="Google" id="ProtNLM"/>
    </source>
</evidence>
<keyword evidence="2 5" id="KW-0479">Metal-binding</keyword>
<dbReference type="GO" id="GO:0006629">
    <property type="term" value="P:lipid metabolic process"/>
    <property type="evidence" value="ECO:0007669"/>
    <property type="project" value="UniProtKB-ARBA"/>
</dbReference>
<keyword evidence="4 5" id="KW-0408">Iron</keyword>
<dbReference type="OrthoDB" id="1470350at2759"/>
<dbReference type="PRINTS" id="PR00463">
    <property type="entry name" value="EP450I"/>
</dbReference>
<dbReference type="GO" id="GO:0005506">
    <property type="term" value="F:iron ion binding"/>
    <property type="evidence" value="ECO:0007669"/>
    <property type="project" value="InterPro"/>
</dbReference>
<evidence type="ECO:0000256" key="5">
    <source>
        <dbReference type="PIRSR" id="PIRSR602401-1"/>
    </source>
</evidence>
<dbReference type="PANTHER" id="PTHR24296">
    <property type="entry name" value="CYTOCHROME P450"/>
    <property type="match status" value="1"/>
</dbReference>
<dbReference type="GO" id="GO:0016705">
    <property type="term" value="F:oxidoreductase activity, acting on paired donors, with incorporation or reduction of molecular oxygen"/>
    <property type="evidence" value="ECO:0007669"/>
    <property type="project" value="InterPro"/>
</dbReference>
<comment type="caution">
    <text evidence="7">The sequence shown here is derived from an EMBL/GenBank/DDBJ whole genome shotgun (WGS) entry which is preliminary data.</text>
</comment>
<name>A0A8H7QNX8_9FUNG</name>
<keyword evidence="6" id="KW-0503">Monooxygenase</keyword>
<dbReference type="PROSITE" id="PS00086">
    <property type="entry name" value="CYTOCHROME_P450"/>
    <property type="match status" value="1"/>
</dbReference>
<dbReference type="Pfam" id="PF00067">
    <property type="entry name" value="p450"/>
    <property type="match status" value="1"/>
</dbReference>
<keyword evidence="3 6" id="KW-0560">Oxidoreductase</keyword>
<dbReference type="InterPro" id="IPR036396">
    <property type="entry name" value="Cyt_P450_sf"/>
</dbReference>
<evidence type="ECO:0000313" key="7">
    <source>
        <dbReference type="EMBL" id="KAG2196124.1"/>
    </source>
</evidence>
<evidence type="ECO:0000256" key="1">
    <source>
        <dbReference type="ARBA" id="ARBA00010617"/>
    </source>
</evidence>
<dbReference type="CDD" id="cd11064">
    <property type="entry name" value="CYP86A"/>
    <property type="match status" value="1"/>
</dbReference>
<feature type="binding site" description="axial binding residue" evidence="5">
    <location>
        <position position="460"/>
    </location>
    <ligand>
        <name>heme</name>
        <dbReference type="ChEBI" id="CHEBI:30413"/>
    </ligand>
    <ligandPart>
        <name>Fe</name>
        <dbReference type="ChEBI" id="CHEBI:18248"/>
    </ligandPart>
</feature>
<dbReference type="Gene3D" id="1.10.630.10">
    <property type="entry name" value="Cytochrome P450"/>
    <property type="match status" value="1"/>
</dbReference>
<protein>
    <recommendedName>
        <fullName evidence="9">Cytochrome P450</fullName>
    </recommendedName>
</protein>
<dbReference type="EMBL" id="JAEPRC010000492">
    <property type="protein sequence ID" value="KAG2196124.1"/>
    <property type="molecule type" value="Genomic_DNA"/>
</dbReference>
<evidence type="ECO:0000256" key="3">
    <source>
        <dbReference type="ARBA" id="ARBA00023002"/>
    </source>
</evidence>
<reference evidence="7" key="1">
    <citation type="submission" date="2020-12" db="EMBL/GenBank/DDBJ databases">
        <title>Metabolic potential, ecology and presence of endohyphal bacteria is reflected in genomic diversity of Mucoromycotina.</title>
        <authorList>
            <person name="Muszewska A."/>
            <person name="Okrasinska A."/>
            <person name="Steczkiewicz K."/>
            <person name="Drgas O."/>
            <person name="Orlowska M."/>
            <person name="Perlinska-Lenart U."/>
            <person name="Aleksandrzak-Piekarczyk T."/>
            <person name="Szatraj K."/>
            <person name="Zielenkiewicz U."/>
            <person name="Pilsyk S."/>
            <person name="Malc E."/>
            <person name="Mieczkowski P."/>
            <person name="Kruszewska J.S."/>
            <person name="Biernat P."/>
            <person name="Pawlowska J."/>
        </authorList>
    </citation>
    <scope>NUCLEOTIDE SEQUENCE</scope>
    <source>
        <strain evidence="7">CBS 226.32</strain>
    </source>
</reference>
<dbReference type="InterPro" id="IPR017972">
    <property type="entry name" value="Cyt_P450_CS"/>
</dbReference>
<dbReference type="GO" id="GO:0020037">
    <property type="term" value="F:heme binding"/>
    <property type="evidence" value="ECO:0007669"/>
    <property type="project" value="InterPro"/>
</dbReference>
<dbReference type="SUPFAM" id="SSF48264">
    <property type="entry name" value="Cytochrome P450"/>
    <property type="match status" value="1"/>
</dbReference>
<comment type="cofactor">
    <cofactor evidence="5">
        <name>heme</name>
        <dbReference type="ChEBI" id="CHEBI:30413"/>
    </cofactor>
</comment>
<evidence type="ECO:0000256" key="6">
    <source>
        <dbReference type="RuleBase" id="RU000461"/>
    </source>
</evidence>
<dbReference type="InterPro" id="IPR002401">
    <property type="entry name" value="Cyt_P450_E_grp-I"/>
</dbReference>
<dbReference type="PRINTS" id="PR00385">
    <property type="entry name" value="P450"/>
</dbReference>
<evidence type="ECO:0000256" key="2">
    <source>
        <dbReference type="ARBA" id="ARBA00022723"/>
    </source>
</evidence>
<accession>A0A8H7QNX8</accession>
<dbReference type="AlphaFoldDB" id="A0A8H7QNX8"/>
<keyword evidence="5 6" id="KW-0349">Heme</keyword>
<proteinExistence type="inferred from homology"/>